<evidence type="ECO:0000313" key="5">
    <source>
        <dbReference type="Proteomes" id="UP001165121"/>
    </source>
</evidence>
<dbReference type="GO" id="GO:0005524">
    <property type="term" value="F:ATP binding"/>
    <property type="evidence" value="ECO:0007669"/>
    <property type="project" value="UniProtKB-KW"/>
</dbReference>
<dbReference type="GO" id="GO:0006281">
    <property type="term" value="P:DNA repair"/>
    <property type="evidence" value="ECO:0007669"/>
    <property type="project" value="UniProtKB-KW"/>
</dbReference>
<reference evidence="4" key="1">
    <citation type="submission" date="2023-04" db="EMBL/GenBank/DDBJ databases">
        <title>Phytophthora fragariaefolia NBRC 109709.</title>
        <authorList>
            <person name="Ichikawa N."/>
            <person name="Sato H."/>
            <person name="Tonouchi N."/>
        </authorList>
    </citation>
    <scope>NUCLEOTIDE SEQUENCE</scope>
    <source>
        <strain evidence="4">NBRC 109709</strain>
    </source>
</reference>
<sequence length="710" mass="80764">MAIVQEYARIYVVGFQKRGLPHAHIVIIAAEEGKPRTRELIDKFVSAEVPDKIVNPDLHETVMTWMMHGPCGPANPDSPLGGAVEPLPQTYDCHINVKVCTTIGAITYLYKYVYKGSDRTVLTIEAVRDPSEPRSEPNEILLFLNARYTSPVEAAMCILTYEIQRKTHAVTTPTVQLEGGQMVVFQPNDDPDRVLGRAGFTTSTGFFELCASLEPENMIARTMLYQEIPKEFSWDAKGKVCARRKKYQAAIGRLIHVSPMDIERFYLRLLLCHRKGPTSFENLRTMDSVIHPTFQAPAMHSGFLENDQEWIALSDVRGLWDKFYDELARDFAYKYRNLEGQTKQDMITFHTLKSLNDLLQIIGQAVTGFDLPQPSDYPHWFSTRYWKNNLTRRELKDTTIRHGSLPARCPEQRRRPSGKTVVLSGDFRQILPVVVRRTPVQTIDACLKSSHLWSHFRQVYLTENMRVRVAHRAETAAELAVFSDFLLQVGEGRQEVNRQLGRDYMKLPRSILIDDPSEEEVNEEEVIALGAISSGLKRLIDGMYPDVNKQAMATDEYFANRTILTTTNVMVHRINDAVAAKFDGNAHQYRSIDKLQYDDDWNFIEPEILNSVNINGAPPHKLTLKKGAPIVLMRNLNHDLVLCNGTRLRAVELKSNVIHAKIMTGERRGQDVLIPRIVFIRGGNDASFPYPLRRKPFPVQAAFAMTINKA</sequence>
<protein>
    <recommendedName>
        <fullName evidence="1">ATP-dependent DNA helicase</fullName>
        <ecNumber evidence="1">5.6.2.3</ecNumber>
    </recommendedName>
</protein>
<dbReference type="PANTHER" id="PTHR10492:SF57">
    <property type="entry name" value="ATP-DEPENDENT DNA HELICASE"/>
    <property type="match status" value="1"/>
</dbReference>
<keyword evidence="1" id="KW-0547">Nucleotide-binding</keyword>
<dbReference type="AlphaFoldDB" id="A0A9W6XCC4"/>
<keyword evidence="1" id="KW-0347">Helicase</keyword>
<keyword evidence="1" id="KW-0233">DNA recombination</keyword>
<evidence type="ECO:0000256" key="1">
    <source>
        <dbReference type="RuleBase" id="RU363044"/>
    </source>
</evidence>
<dbReference type="GO" id="GO:0043139">
    <property type="term" value="F:5'-3' DNA helicase activity"/>
    <property type="evidence" value="ECO:0007669"/>
    <property type="project" value="UniProtKB-EC"/>
</dbReference>
<evidence type="ECO:0000259" key="3">
    <source>
        <dbReference type="Pfam" id="PF21530"/>
    </source>
</evidence>
<dbReference type="SUPFAM" id="SSF52540">
    <property type="entry name" value="P-loop containing nucleoside triphosphate hydrolases"/>
    <property type="match status" value="1"/>
</dbReference>
<comment type="similarity">
    <text evidence="1">Belongs to the helicase family.</text>
</comment>
<comment type="caution">
    <text evidence="4">The sequence shown here is derived from an EMBL/GenBank/DDBJ whole genome shotgun (WGS) entry which is preliminary data.</text>
</comment>
<dbReference type="InterPro" id="IPR010285">
    <property type="entry name" value="DNA_helicase_pif1-like_DEAD"/>
</dbReference>
<proteinExistence type="inferred from homology"/>
<dbReference type="Pfam" id="PF21530">
    <property type="entry name" value="Pif1_2B_dom"/>
    <property type="match status" value="1"/>
</dbReference>
<feature type="domain" description="DNA helicase Pif1-like 2B" evidence="3">
    <location>
        <begin position="607"/>
        <end position="653"/>
    </location>
</feature>
<comment type="catalytic activity">
    <reaction evidence="1">
        <text>ATP + H2O = ADP + phosphate + H(+)</text>
        <dbReference type="Rhea" id="RHEA:13065"/>
        <dbReference type="ChEBI" id="CHEBI:15377"/>
        <dbReference type="ChEBI" id="CHEBI:15378"/>
        <dbReference type="ChEBI" id="CHEBI:30616"/>
        <dbReference type="ChEBI" id="CHEBI:43474"/>
        <dbReference type="ChEBI" id="CHEBI:456216"/>
        <dbReference type="EC" id="5.6.2.3"/>
    </reaction>
</comment>
<dbReference type="InterPro" id="IPR049163">
    <property type="entry name" value="Pif1-like_2B_dom"/>
</dbReference>
<keyword evidence="5" id="KW-1185">Reference proteome</keyword>
<dbReference type="GO" id="GO:0016787">
    <property type="term" value="F:hydrolase activity"/>
    <property type="evidence" value="ECO:0007669"/>
    <property type="project" value="UniProtKB-KW"/>
</dbReference>
<dbReference type="Pfam" id="PF05970">
    <property type="entry name" value="PIF1"/>
    <property type="match status" value="1"/>
</dbReference>
<dbReference type="EC" id="5.6.2.3" evidence="1"/>
<dbReference type="Proteomes" id="UP001165121">
    <property type="component" value="Unassembled WGS sequence"/>
</dbReference>
<gene>
    <name evidence="4" type="ORF">Pfra01_000952800</name>
</gene>
<evidence type="ECO:0000313" key="4">
    <source>
        <dbReference type="EMBL" id="GMF35712.1"/>
    </source>
</evidence>
<keyword evidence="1" id="KW-0234">DNA repair</keyword>
<keyword evidence="1" id="KW-0378">Hydrolase</keyword>
<organism evidence="4 5">
    <name type="scientific">Phytophthora fragariaefolia</name>
    <dbReference type="NCBI Taxonomy" id="1490495"/>
    <lineage>
        <taxon>Eukaryota</taxon>
        <taxon>Sar</taxon>
        <taxon>Stramenopiles</taxon>
        <taxon>Oomycota</taxon>
        <taxon>Peronosporomycetes</taxon>
        <taxon>Peronosporales</taxon>
        <taxon>Peronosporaceae</taxon>
        <taxon>Phytophthora</taxon>
    </lineage>
</organism>
<keyword evidence="1" id="KW-0067">ATP-binding</keyword>
<keyword evidence="1" id="KW-0227">DNA damage</keyword>
<evidence type="ECO:0000259" key="2">
    <source>
        <dbReference type="Pfam" id="PF05970"/>
    </source>
</evidence>
<accession>A0A9W6XCC4</accession>
<dbReference type="InterPro" id="IPR027417">
    <property type="entry name" value="P-loop_NTPase"/>
</dbReference>
<dbReference type="GO" id="GO:0006310">
    <property type="term" value="P:DNA recombination"/>
    <property type="evidence" value="ECO:0007669"/>
    <property type="project" value="UniProtKB-KW"/>
</dbReference>
<dbReference type="PANTHER" id="PTHR10492">
    <property type="match status" value="1"/>
</dbReference>
<feature type="domain" description="DNA helicase Pif1-like DEAD-box helicase" evidence="2">
    <location>
        <begin position="417"/>
        <end position="495"/>
    </location>
</feature>
<dbReference type="GO" id="GO:0000723">
    <property type="term" value="P:telomere maintenance"/>
    <property type="evidence" value="ECO:0007669"/>
    <property type="project" value="InterPro"/>
</dbReference>
<name>A0A9W6XCC4_9STRA</name>
<comment type="cofactor">
    <cofactor evidence="1">
        <name>Mg(2+)</name>
        <dbReference type="ChEBI" id="CHEBI:18420"/>
    </cofactor>
</comment>
<dbReference type="EMBL" id="BSXT01000887">
    <property type="protein sequence ID" value="GMF35712.1"/>
    <property type="molecule type" value="Genomic_DNA"/>
</dbReference>
<dbReference type="OrthoDB" id="1930718at2759"/>